<evidence type="ECO:0000256" key="1">
    <source>
        <dbReference type="SAM" id="Phobius"/>
    </source>
</evidence>
<proteinExistence type="predicted"/>
<dbReference type="EMBL" id="JADCNL010000013">
    <property type="protein sequence ID" value="KAG0455276.1"/>
    <property type="molecule type" value="Genomic_DNA"/>
</dbReference>
<sequence>MNPPPPSPPPSGWKGGCFKRLRGRSRFYLLSFSTAWRWKRVSLSLRISLLHDLAFRVLYVLEAVVLIAIVCLFYLFCGCHV</sequence>
<evidence type="ECO:0000313" key="2">
    <source>
        <dbReference type="EMBL" id="KAG0455276.1"/>
    </source>
</evidence>
<reference evidence="2 3" key="1">
    <citation type="journal article" date="2020" name="Nat. Food">
        <title>A phased Vanilla planifolia genome enables genetic improvement of flavour and production.</title>
        <authorList>
            <person name="Hasing T."/>
            <person name="Tang H."/>
            <person name="Brym M."/>
            <person name="Khazi F."/>
            <person name="Huang T."/>
            <person name="Chambers A.H."/>
        </authorList>
    </citation>
    <scope>NUCLEOTIDE SEQUENCE [LARGE SCALE GENOMIC DNA]</scope>
    <source>
        <tissue evidence="2">Leaf</tissue>
    </source>
</reference>
<keyword evidence="1" id="KW-0472">Membrane</keyword>
<evidence type="ECO:0000313" key="3">
    <source>
        <dbReference type="Proteomes" id="UP000636800"/>
    </source>
</evidence>
<dbReference type="OrthoDB" id="546456at2759"/>
<organism evidence="2 3">
    <name type="scientific">Vanilla planifolia</name>
    <name type="common">Vanilla</name>
    <dbReference type="NCBI Taxonomy" id="51239"/>
    <lineage>
        <taxon>Eukaryota</taxon>
        <taxon>Viridiplantae</taxon>
        <taxon>Streptophyta</taxon>
        <taxon>Embryophyta</taxon>
        <taxon>Tracheophyta</taxon>
        <taxon>Spermatophyta</taxon>
        <taxon>Magnoliopsida</taxon>
        <taxon>Liliopsida</taxon>
        <taxon>Asparagales</taxon>
        <taxon>Orchidaceae</taxon>
        <taxon>Vanilloideae</taxon>
        <taxon>Vanilleae</taxon>
        <taxon>Vanilla</taxon>
    </lineage>
</organism>
<dbReference type="PANTHER" id="PTHR33726">
    <property type="entry name" value="TRANSMEMBRANE PROTEIN"/>
    <property type="match status" value="1"/>
</dbReference>
<accession>A0A835UDE0</accession>
<gene>
    <name evidence="2" type="ORF">HPP92_024568</name>
</gene>
<dbReference type="Proteomes" id="UP000636800">
    <property type="component" value="Chromosome 13"/>
</dbReference>
<comment type="caution">
    <text evidence="2">The sequence shown here is derived from an EMBL/GenBank/DDBJ whole genome shotgun (WGS) entry which is preliminary data.</text>
</comment>
<keyword evidence="1" id="KW-1133">Transmembrane helix</keyword>
<feature type="transmembrane region" description="Helical" evidence="1">
    <location>
        <begin position="53"/>
        <end position="77"/>
    </location>
</feature>
<evidence type="ECO:0008006" key="4">
    <source>
        <dbReference type="Google" id="ProtNLM"/>
    </source>
</evidence>
<dbReference type="PANTHER" id="PTHR33726:SF3">
    <property type="entry name" value="TRANSMEMBRANE PROTEIN"/>
    <property type="match status" value="1"/>
</dbReference>
<name>A0A835UDE0_VANPL</name>
<keyword evidence="3" id="KW-1185">Reference proteome</keyword>
<dbReference type="AlphaFoldDB" id="A0A835UDE0"/>
<keyword evidence="1" id="KW-0812">Transmembrane</keyword>
<protein>
    <recommendedName>
        <fullName evidence="4">Transmembrane protein</fullName>
    </recommendedName>
</protein>